<protein>
    <recommendedName>
        <fullName evidence="1">peptide-methionine (R)-S-oxide reductase</fullName>
        <ecNumber evidence="1">1.8.4.12</ecNumber>
    </recommendedName>
</protein>
<gene>
    <name evidence="6" type="primary">msrB_1</name>
    <name evidence="6" type="ORF">PEP31012_04015</name>
</gene>
<evidence type="ECO:0000259" key="5">
    <source>
        <dbReference type="PROSITE" id="PS51790"/>
    </source>
</evidence>
<dbReference type="PANTHER" id="PTHR10173">
    <property type="entry name" value="METHIONINE SULFOXIDE REDUCTASE"/>
    <property type="match status" value="1"/>
</dbReference>
<dbReference type="GO" id="GO:0006979">
    <property type="term" value="P:response to oxidative stress"/>
    <property type="evidence" value="ECO:0007669"/>
    <property type="project" value="InterPro"/>
</dbReference>
<evidence type="ECO:0000313" key="7">
    <source>
        <dbReference type="Proteomes" id="UP000400981"/>
    </source>
</evidence>
<dbReference type="Gene3D" id="2.170.150.20">
    <property type="entry name" value="Peptide methionine sulfoxide reductase"/>
    <property type="match status" value="1"/>
</dbReference>
<dbReference type="EC" id="1.8.4.12" evidence="1"/>
<dbReference type="PANTHER" id="PTHR10173:SF57">
    <property type="entry name" value="PEPTIDE-METHIONINE (R)-S-OXIDE REDUCTASE"/>
    <property type="match status" value="1"/>
</dbReference>
<dbReference type="GO" id="GO:0030091">
    <property type="term" value="P:protein repair"/>
    <property type="evidence" value="ECO:0007669"/>
    <property type="project" value="InterPro"/>
</dbReference>
<dbReference type="PROSITE" id="PS51790">
    <property type="entry name" value="MSRB"/>
    <property type="match status" value="1"/>
</dbReference>
<evidence type="ECO:0000313" key="6">
    <source>
        <dbReference type="EMBL" id="VVE37732.1"/>
    </source>
</evidence>
<evidence type="ECO:0000256" key="4">
    <source>
        <dbReference type="SAM" id="MobiDB-lite"/>
    </source>
</evidence>
<dbReference type="OrthoDB" id="9785497at2"/>
<dbReference type="InterPro" id="IPR011057">
    <property type="entry name" value="Mss4-like_sf"/>
</dbReference>
<organism evidence="6 7">
    <name type="scientific">Pandoraea eparura</name>
    <dbReference type="NCBI Taxonomy" id="2508291"/>
    <lineage>
        <taxon>Bacteria</taxon>
        <taxon>Pseudomonadati</taxon>
        <taxon>Pseudomonadota</taxon>
        <taxon>Betaproteobacteria</taxon>
        <taxon>Burkholderiales</taxon>
        <taxon>Burkholderiaceae</taxon>
        <taxon>Pandoraea</taxon>
    </lineage>
</organism>
<evidence type="ECO:0000256" key="3">
    <source>
        <dbReference type="ARBA" id="ARBA00048488"/>
    </source>
</evidence>
<comment type="catalytic activity">
    <reaction evidence="3">
        <text>L-methionyl-[protein] + [thioredoxin]-disulfide + H2O = L-methionyl-(R)-S-oxide-[protein] + [thioredoxin]-dithiol</text>
        <dbReference type="Rhea" id="RHEA:24164"/>
        <dbReference type="Rhea" id="RHEA-COMP:10698"/>
        <dbReference type="Rhea" id="RHEA-COMP:10700"/>
        <dbReference type="Rhea" id="RHEA-COMP:12313"/>
        <dbReference type="Rhea" id="RHEA-COMP:12314"/>
        <dbReference type="ChEBI" id="CHEBI:15377"/>
        <dbReference type="ChEBI" id="CHEBI:16044"/>
        <dbReference type="ChEBI" id="CHEBI:29950"/>
        <dbReference type="ChEBI" id="CHEBI:45764"/>
        <dbReference type="ChEBI" id="CHEBI:50058"/>
        <dbReference type="EC" id="1.8.4.12"/>
    </reaction>
</comment>
<dbReference type="RefSeq" id="WP_150591080.1">
    <property type="nucleotide sequence ID" value="NZ_CABPSH010000013.1"/>
</dbReference>
<dbReference type="InterPro" id="IPR006311">
    <property type="entry name" value="TAT_signal"/>
</dbReference>
<dbReference type="PROSITE" id="PS51318">
    <property type="entry name" value="TAT"/>
    <property type="match status" value="1"/>
</dbReference>
<dbReference type="Pfam" id="PF01641">
    <property type="entry name" value="SelR"/>
    <property type="match status" value="1"/>
</dbReference>
<keyword evidence="2 6" id="KW-0560">Oxidoreductase</keyword>
<dbReference type="InterPro" id="IPR028427">
    <property type="entry name" value="Met_Sox_Rdtase_MsrB"/>
</dbReference>
<evidence type="ECO:0000256" key="2">
    <source>
        <dbReference type="ARBA" id="ARBA00023002"/>
    </source>
</evidence>
<name>A0A5E4XNW0_9BURK</name>
<proteinExistence type="predicted"/>
<sequence length="194" mass="21226">MRLSDTPPRKPSRSRAASAGSTPSRRAFLLSATAAAAAAVAGLVPRLTRPARADDARHAGAPERFEVVYSDAEWRKRLTPAQYEILRQEGTERPYSSPLNDEHRAGTFACAGCALPLFSSRTKFDSHTGWPSFWMPLDHAVGTRTDSTFGMIRTEVHCRRCGGHLGHVFDDGPKPTGLRYCMNGLAMTFLPQPA</sequence>
<dbReference type="AlphaFoldDB" id="A0A5E4XNW0"/>
<keyword evidence="7" id="KW-1185">Reference proteome</keyword>
<dbReference type="InterPro" id="IPR002579">
    <property type="entry name" value="Met_Sox_Rdtase_MsrB_dom"/>
</dbReference>
<dbReference type="Proteomes" id="UP000400981">
    <property type="component" value="Unassembled WGS sequence"/>
</dbReference>
<feature type="domain" description="MsrB" evidence="5">
    <location>
        <begin position="71"/>
        <end position="192"/>
    </location>
</feature>
<dbReference type="GO" id="GO:0033743">
    <property type="term" value="F:peptide-methionine (R)-S-oxide reductase activity"/>
    <property type="evidence" value="ECO:0007669"/>
    <property type="project" value="UniProtKB-EC"/>
</dbReference>
<dbReference type="NCBIfam" id="TIGR00357">
    <property type="entry name" value="peptide-methionine (R)-S-oxide reductase MsrB"/>
    <property type="match status" value="1"/>
</dbReference>
<dbReference type="EMBL" id="CABPSH010000013">
    <property type="protein sequence ID" value="VVE37732.1"/>
    <property type="molecule type" value="Genomic_DNA"/>
</dbReference>
<accession>A0A5E4XNW0</accession>
<reference evidence="6 7" key="1">
    <citation type="submission" date="2019-08" db="EMBL/GenBank/DDBJ databases">
        <authorList>
            <person name="Peeters C."/>
        </authorList>
    </citation>
    <scope>NUCLEOTIDE SEQUENCE [LARGE SCALE GENOMIC DNA]</scope>
    <source>
        <strain evidence="6 7">LMG 31012</strain>
    </source>
</reference>
<dbReference type="GO" id="GO:0005737">
    <property type="term" value="C:cytoplasm"/>
    <property type="evidence" value="ECO:0007669"/>
    <property type="project" value="TreeGrafter"/>
</dbReference>
<evidence type="ECO:0000256" key="1">
    <source>
        <dbReference type="ARBA" id="ARBA00012499"/>
    </source>
</evidence>
<feature type="region of interest" description="Disordered" evidence="4">
    <location>
        <begin position="1"/>
        <end position="23"/>
    </location>
</feature>
<dbReference type="SUPFAM" id="SSF51316">
    <property type="entry name" value="Mss4-like"/>
    <property type="match status" value="1"/>
</dbReference>